<dbReference type="InterPro" id="IPR029299">
    <property type="entry name" value="ALMS_motif"/>
</dbReference>
<gene>
    <name evidence="6" type="ORF">ASZ78_004381</name>
</gene>
<name>A0A226MUJ6_CALSU</name>
<dbReference type="Proteomes" id="UP000198323">
    <property type="component" value="Unassembled WGS sequence"/>
</dbReference>
<proteinExistence type="predicted"/>
<dbReference type="GO" id="GO:0005813">
    <property type="term" value="C:centrosome"/>
    <property type="evidence" value="ECO:0007669"/>
    <property type="project" value="UniProtKB-SubCell"/>
</dbReference>
<evidence type="ECO:0000313" key="6">
    <source>
        <dbReference type="EMBL" id="OXB58977.1"/>
    </source>
</evidence>
<feature type="region of interest" description="Disordered" evidence="4">
    <location>
        <begin position="19"/>
        <end position="45"/>
    </location>
</feature>
<keyword evidence="2" id="KW-0963">Cytoplasm</keyword>
<dbReference type="GO" id="GO:0046599">
    <property type="term" value="P:regulation of centriole replication"/>
    <property type="evidence" value="ECO:0007669"/>
    <property type="project" value="TreeGrafter"/>
</dbReference>
<feature type="non-terminal residue" evidence="6">
    <location>
        <position position="229"/>
    </location>
</feature>
<dbReference type="PANTHER" id="PTHR21553">
    <property type="entry name" value="ALMS1-RELATED"/>
    <property type="match status" value="1"/>
</dbReference>
<dbReference type="GO" id="GO:0005814">
    <property type="term" value="C:centriole"/>
    <property type="evidence" value="ECO:0007669"/>
    <property type="project" value="TreeGrafter"/>
</dbReference>
<dbReference type="AlphaFoldDB" id="A0A226MUJ6"/>
<evidence type="ECO:0000256" key="4">
    <source>
        <dbReference type="SAM" id="MobiDB-lite"/>
    </source>
</evidence>
<evidence type="ECO:0000313" key="7">
    <source>
        <dbReference type="Proteomes" id="UP000198323"/>
    </source>
</evidence>
<evidence type="ECO:0000256" key="1">
    <source>
        <dbReference type="ARBA" id="ARBA00004300"/>
    </source>
</evidence>
<evidence type="ECO:0000256" key="2">
    <source>
        <dbReference type="ARBA" id="ARBA00022490"/>
    </source>
</evidence>
<evidence type="ECO:0000256" key="3">
    <source>
        <dbReference type="ARBA" id="ARBA00023212"/>
    </source>
</evidence>
<feature type="non-terminal residue" evidence="6">
    <location>
        <position position="1"/>
    </location>
</feature>
<comment type="subcellular location">
    <subcellularLocation>
        <location evidence="1">Cytoplasm</location>
        <location evidence="1">Cytoskeleton</location>
        <location evidence="1">Microtubule organizing center</location>
        <location evidence="1">Centrosome</location>
    </subcellularLocation>
</comment>
<keyword evidence="7" id="KW-1185">Reference proteome</keyword>
<protein>
    <recommendedName>
        <fullName evidence="5">ALMS motif domain-containing protein</fullName>
    </recommendedName>
</protein>
<reference evidence="6 7" key="1">
    <citation type="submission" date="2016-07" db="EMBL/GenBank/DDBJ databases">
        <title>Disparate Historic Effective Population Sizes Predicted by Modern Levels of Genome Diversity for the Scaled Quail (Callipepla squamata) and the Northern Bobwhite (Colinus virginianus): Inferences from First and Second Generation Draft Genome Assemblies for Sympatric New World Quail.</title>
        <authorList>
            <person name="Oldeschulte D.L."/>
            <person name="Halley Y.A."/>
            <person name="Bhattarai E.K."/>
            <person name="Brashear W.A."/>
            <person name="Hill J."/>
            <person name="Metz R.P."/>
            <person name="Johnson C.D."/>
            <person name="Rollins D."/>
            <person name="Peterson M.J."/>
            <person name="Bickhart D.M."/>
            <person name="Decker J.E."/>
            <person name="Seabury C.M."/>
        </authorList>
    </citation>
    <scope>NUCLEOTIDE SEQUENCE [LARGE SCALE GENOMIC DNA]</scope>
    <source>
        <strain evidence="6 7">Texas</strain>
        <tissue evidence="6">Leg muscle</tissue>
    </source>
</reference>
<dbReference type="GO" id="GO:0005829">
    <property type="term" value="C:cytosol"/>
    <property type="evidence" value="ECO:0007669"/>
    <property type="project" value="TreeGrafter"/>
</dbReference>
<dbReference type="OrthoDB" id="6359887at2759"/>
<dbReference type="Pfam" id="PF15309">
    <property type="entry name" value="ALMS_motif"/>
    <property type="match status" value="1"/>
</dbReference>
<feature type="region of interest" description="Disordered" evidence="4">
    <location>
        <begin position="209"/>
        <end position="229"/>
    </location>
</feature>
<dbReference type="PANTHER" id="PTHR21553:SF26">
    <property type="entry name" value="ALMS MOTIF DOMAIN-CONTAINING PROTEIN"/>
    <property type="match status" value="1"/>
</dbReference>
<feature type="compositionally biased region" description="Basic and acidic residues" evidence="4">
    <location>
        <begin position="28"/>
        <end position="45"/>
    </location>
</feature>
<feature type="region of interest" description="Disordered" evidence="4">
    <location>
        <begin position="127"/>
        <end position="151"/>
    </location>
</feature>
<sequence>ETESGRGIMEEPELTLVSSNDISIAESDTEHMNQEKRSEGKTKDPACVDRSAISVLPEIRVNILQGMHWNVRVTKGGFFAESEKRLDFSFSVMLLESVSAPGSLQESFLKRKKDFIQKSLKRVEEIKQRERKTEKPEGRQLQRRKPETLSRQKECRLIPGKKGAVVHQLKKVGEVRVSSPEDRKAREAEMYQRTSRLYNQLSEVKIRKEEKTRQETYAENRERAKEFQK</sequence>
<feature type="domain" description="ALMS motif" evidence="5">
    <location>
        <begin position="103"/>
        <end position="229"/>
    </location>
</feature>
<comment type="caution">
    <text evidence="6">The sequence shown here is derived from an EMBL/GenBank/DDBJ whole genome shotgun (WGS) entry which is preliminary data.</text>
</comment>
<dbReference type="EMBL" id="MCFN01000429">
    <property type="protein sequence ID" value="OXB58977.1"/>
    <property type="molecule type" value="Genomic_DNA"/>
</dbReference>
<evidence type="ECO:0000259" key="5">
    <source>
        <dbReference type="Pfam" id="PF15309"/>
    </source>
</evidence>
<accession>A0A226MUJ6</accession>
<organism evidence="6 7">
    <name type="scientific">Callipepla squamata</name>
    <name type="common">Scaled quail</name>
    <dbReference type="NCBI Taxonomy" id="9009"/>
    <lineage>
        <taxon>Eukaryota</taxon>
        <taxon>Metazoa</taxon>
        <taxon>Chordata</taxon>
        <taxon>Craniata</taxon>
        <taxon>Vertebrata</taxon>
        <taxon>Euteleostomi</taxon>
        <taxon>Archelosauria</taxon>
        <taxon>Archosauria</taxon>
        <taxon>Dinosauria</taxon>
        <taxon>Saurischia</taxon>
        <taxon>Theropoda</taxon>
        <taxon>Coelurosauria</taxon>
        <taxon>Aves</taxon>
        <taxon>Neognathae</taxon>
        <taxon>Galloanserae</taxon>
        <taxon>Galliformes</taxon>
        <taxon>Odontophoridae</taxon>
        <taxon>Callipepla</taxon>
    </lineage>
</organism>
<keyword evidence="3" id="KW-0206">Cytoskeleton</keyword>